<proteinExistence type="predicted"/>
<accession>A0AC35U734</accession>
<reference evidence="2" key="1">
    <citation type="submission" date="2016-11" db="UniProtKB">
        <authorList>
            <consortium name="WormBaseParasite"/>
        </authorList>
    </citation>
    <scope>IDENTIFICATION</scope>
    <source>
        <strain evidence="2">KR3021</strain>
    </source>
</reference>
<name>A0AC35U734_9BILA</name>
<sequence length="81" mass="9584">MMVQSEAVQYKREPNSNLRRHLLSSSRFWIGKRSGPSPKMRPSQLAKSIRFWGKRFDRPDFDSLYEDTDNNAYPVYVQSPM</sequence>
<protein>
    <submittedName>
        <fullName evidence="2">Uncharacterized protein</fullName>
    </submittedName>
</protein>
<dbReference type="Proteomes" id="UP000095286">
    <property type="component" value="Unplaced"/>
</dbReference>
<organism evidence="1 2">
    <name type="scientific">Rhabditophanes sp. KR3021</name>
    <dbReference type="NCBI Taxonomy" id="114890"/>
    <lineage>
        <taxon>Eukaryota</taxon>
        <taxon>Metazoa</taxon>
        <taxon>Ecdysozoa</taxon>
        <taxon>Nematoda</taxon>
        <taxon>Chromadorea</taxon>
        <taxon>Rhabditida</taxon>
        <taxon>Tylenchina</taxon>
        <taxon>Panagrolaimomorpha</taxon>
        <taxon>Strongyloidoidea</taxon>
        <taxon>Alloionematidae</taxon>
        <taxon>Rhabditophanes</taxon>
    </lineage>
</organism>
<evidence type="ECO:0000313" key="2">
    <source>
        <dbReference type="WBParaSite" id="RSKR_0000840466.1"/>
    </source>
</evidence>
<evidence type="ECO:0000313" key="1">
    <source>
        <dbReference type="Proteomes" id="UP000095286"/>
    </source>
</evidence>
<dbReference type="WBParaSite" id="RSKR_0000840466.1">
    <property type="protein sequence ID" value="RSKR_0000840466.1"/>
    <property type="gene ID" value="RSKR_0000840466"/>
</dbReference>